<dbReference type="AlphaFoldDB" id="A0A6A3S8Z5"/>
<evidence type="ECO:0000313" key="3">
    <source>
        <dbReference type="Proteomes" id="UP000441208"/>
    </source>
</evidence>
<dbReference type="EMBL" id="QXGC01000325">
    <property type="protein sequence ID" value="KAE9240482.1"/>
    <property type="molecule type" value="Genomic_DNA"/>
</dbReference>
<protein>
    <submittedName>
        <fullName evidence="1">Uncharacterized protein</fullName>
    </submittedName>
</protein>
<sequence length="77" mass="8713">MTTEISAPRQEVHQRHSGELLNPSELSFEISNAFVTQILRLSQLFHFPSRRQDLILQVGLLTTEAPRGSSEIVDLIL</sequence>
<proteinExistence type="predicted"/>
<evidence type="ECO:0000313" key="2">
    <source>
        <dbReference type="EMBL" id="KAE9240482.1"/>
    </source>
</evidence>
<dbReference type="EMBL" id="QXFZ01000555">
    <property type="protein sequence ID" value="KAE9112148.1"/>
    <property type="molecule type" value="Genomic_DNA"/>
</dbReference>
<name>A0A6A3S8Z5_9STRA</name>
<reference evidence="1 3" key="1">
    <citation type="submission" date="2018-08" db="EMBL/GenBank/DDBJ databases">
        <title>Genomic investigation of the strawberry pathogen Phytophthora fragariae indicates pathogenicity is determined by transcriptional variation in three key races.</title>
        <authorList>
            <person name="Adams T.M."/>
            <person name="Armitage A.D."/>
            <person name="Sobczyk M.K."/>
            <person name="Bates H.J."/>
            <person name="Dunwell J.M."/>
            <person name="Nellist C.F."/>
            <person name="Harrison R.J."/>
        </authorList>
    </citation>
    <scope>NUCLEOTIDE SEQUENCE [LARGE SCALE GENOMIC DNA]</scope>
    <source>
        <strain evidence="2 4">BC-23</strain>
        <strain evidence="1 3">NOV-71</strain>
    </source>
</reference>
<gene>
    <name evidence="2" type="ORF">PF004_g7487</name>
    <name evidence="1" type="ORF">PF007_g11208</name>
</gene>
<accession>A0A6A3S8Z5</accession>
<evidence type="ECO:0000313" key="4">
    <source>
        <dbReference type="Proteomes" id="UP000476176"/>
    </source>
</evidence>
<comment type="caution">
    <text evidence="1">The sequence shown here is derived from an EMBL/GenBank/DDBJ whole genome shotgun (WGS) entry which is preliminary data.</text>
</comment>
<organism evidence="1 3">
    <name type="scientific">Phytophthora fragariae</name>
    <dbReference type="NCBI Taxonomy" id="53985"/>
    <lineage>
        <taxon>Eukaryota</taxon>
        <taxon>Sar</taxon>
        <taxon>Stramenopiles</taxon>
        <taxon>Oomycota</taxon>
        <taxon>Peronosporomycetes</taxon>
        <taxon>Peronosporales</taxon>
        <taxon>Peronosporaceae</taxon>
        <taxon>Phytophthora</taxon>
    </lineage>
</organism>
<evidence type="ECO:0000313" key="1">
    <source>
        <dbReference type="EMBL" id="KAE9112148.1"/>
    </source>
</evidence>
<dbReference type="Proteomes" id="UP000441208">
    <property type="component" value="Unassembled WGS sequence"/>
</dbReference>
<dbReference type="Proteomes" id="UP000476176">
    <property type="component" value="Unassembled WGS sequence"/>
</dbReference>